<dbReference type="OrthoDB" id="1667587at2759"/>
<evidence type="ECO:0000313" key="2">
    <source>
        <dbReference type="EMBL" id="KPI83375.1"/>
    </source>
</evidence>
<dbReference type="EMBL" id="LJSK01000386">
    <property type="protein sequence ID" value="KPI83375.1"/>
    <property type="molecule type" value="Genomic_DNA"/>
</dbReference>
<feature type="region of interest" description="Disordered" evidence="1">
    <location>
        <begin position="1"/>
        <end position="31"/>
    </location>
</feature>
<organism evidence="2 3">
    <name type="scientific">Leptomonas seymouri</name>
    <dbReference type="NCBI Taxonomy" id="5684"/>
    <lineage>
        <taxon>Eukaryota</taxon>
        <taxon>Discoba</taxon>
        <taxon>Euglenozoa</taxon>
        <taxon>Kinetoplastea</taxon>
        <taxon>Metakinetoplastina</taxon>
        <taxon>Trypanosomatida</taxon>
        <taxon>Trypanosomatidae</taxon>
        <taxon>Leishmaniinae</taxon>
        <taxon>Leptomonas</taxon>
    </lineage>
</organism>
<dbReference type="AlphaFoldDB" id="A0A0N1PCA3"/>
<keyword evidence="3" id="KW-1185">Reference proteome</keyword>
<evidence type="ECO:0000256" key="1">
    <source>
        <dbReference type="SAM" id="MobiDB-lite"/>
    </source>
</evidence>
<reference evidence="2 3" key="1">
    <citation type="journal article" date="2015" name="PLoS Pathog.">
        <title>Leptomonas seymouri: Adaptations to the Dixenous Life Cycle Analyzed by Genome Sequencing, Transcriptome Profiling and Co-infection with Leishmania donovani.</title>
        <authorList>
            <person name="Kraeva N."/>
            <person name="Butenko A."/>
            <person name="Hlavacova J."/>
            <person name="Kostygov A."/>
            <person name="Myskova J."/>
            <person name="Grybchuk D."/>
            <person name="Lestinova T."/>
            <person name="Votypka J."/>
            <person name="Volf P."/>
            <person name="Opperdoes F."/>
            <person name="Flegontov P."/>
            <person name="Lukes J."/>
            <person name="Yurchenko V."/>
        </authorList>
    </citation>
    <scope>NUCLEOTIDE SEQUENCE [LARGE SCALE GENOMIC DNA]</scope>
    <source>
        <strain evidence="2 3">ATCC 30220</strain>
    </source>
</reference>
<protein>
    <submittedName>
        <fullName evidence="2">Uncharacterized protein</fullName>
    </submittedName>
</protein>
<dbReference type="Proteomes" id="UP000038009">
    <property type="component" value="Unassembled WGS sequence"/>
</dbReference>
<name>A0A0N1PCA3_LEPSE</name>
<feature type="compositionally biased region" description="Basic and acidic residues" evidence="1">
    <location>
        <begin position="537"/>
        <end position="546"/>
    </location>
</feature>
<gene>
    <name evidence="2" type="ORF">ABL78_7590</name>
</gene>
<dbReference type="VEuPathDB" id="TriTrypDB:Lsey_0386_0040"/>
<proteinExistence type="predicted"/>
<accession>A0A0N1PCA3</accession>
<feature type="region of interest" description="Disordered" evidence="1">
    <location>
        <begin position="530"/>
        <end position="550"/>
    </location>
</feature>
<evidence type="ECO:0000313" key="3">
    <source>
        <dbReference type="Proteomes" id="UP000038009"/>
    </source>
</evidence>
<dbReference type="OMA" id="EVCRCAV"/>
<comment type="caution">
    <text evidence="2">The sequence shown here is derived from an EMBL/GenBank/DDBJ whole genome shotgun (WGS) entry which is preliminary data.</text>
</comment>
<sequence length="603" mass="64001">MSAYPSVPKSAATAPRQKKRQHLSPTPATAASSNFHTVTCVTWSASGRNLGIGTPDGFLIYSTEPLVSAMNGSLVDSTLLPTDGGGADADNGGVLQEVCRCAVYGGVGLLSLYKQCSVVAFTGVQRRTVAARVQLADISQEPPSTFFTTVAASAYTARPATPSSRAMRPWPMEEDTAVAEWYGNWRASAFANASVPPSTIAATLAYVECPSTVAALHFCPHAVIAASSGDPKIVGSHVLYVFDHHLRPLYTLPVYPPSSNAYLKDMIAIAAAFTASNGAGMMVQRLRVMLPGEKKGEVRLLTLKKSVLTATAYDHLTDPTRQSSPHAASYNSGYSHRLVDRVLHQAPLRAVAITEDGRSGVTMSNQGMRLCLIDFVGDDIISERLSLDRGRLPAVTDAVSLAIVPVPQPGSRLYPSATLNGGGGSEDHERCNNDSGAVGASPLVGLASRQYQLLTEALHDIVVCLTSSGTIHIFGCGLQQILFYHSDKTLLPRVGYPYAFSVCLPSQLVKEPGASLFIVRSDVETSAAQYLPRRERRQAGTDEKRGSRAGHADAVAVAPLPSDLLAFQLRYMVNGSVRGARDAAMSSGDSPRCSLVVRCPLAA</sequence>